<evidence type="ECO:0000313" key="4">
    <source>
        <dbReference type="EMBL" id="GAA3714558.1"/>
    </source>
</evidence>
<feature type="transmembrane region" description="Helical" evidence="2">
    <location>
        <begin position="431"/>
        <end position="454"/>
    </location>
</feature>
<sequence>MIPSTPPASLSASVPLTSAIIAFVVLILVGLLLRELTTVAGSPPETDDTVILRPATQEDVLRLMSIAGDALIEAGFDVSDVQSDLRAIATAHGLPDVQIIAMPTALVVSSTSGGTLRTSAVATGAVQLRLHQIEALDDVVARTRLGLDPRAALKEIRAIRQAPPPFPPAVQLLGGVLATMGLAVLLGSSGRGTLLAGGLGVFTGAVQLLGLRVPLRYQALVTVSAATGVSLAVFLLARSGWTADIVPSLIAPLVTLLPGALLTTAVIELASGQMISGAGRLAAGATQLLLLALGIVGPALLVGIPALELTSTRPAFGTLGPWLGVAAFGIGIVVNRCARPRSMGWILIVLYVAYGAQVLGGLFIGGLLSAFVGALAMTPVADLVARQRGGPPAIVSFTPAFWILVPGALGLMGVATLLSGDGTGTGSLLTAVITMIGIALGVLVGRALSTLIGLRRRVWS</sequence>
<keyword evidence="2" id="KW-1133">Transmembrane helix</keyword>
<feature type="domain" description="Threonine/serine exporter-like N-terminal" evidence="3">
    <location>
        <begin position="63"/>
        <end position="296"/>
    </location>
</feature>
<evidence type="ECO:0000256" key="1">
    <source>
        <dbReference type="ARBA" id="ARBA00034125"/>
    </source>
</evidence>
<keyword evidence="2" id="KW-0812">Transmembrane</keyword>
<proteinExistence type="inferred from homology"/>
<dbReference type="PANTHER" id="PTHR31082">
    <property type="entry name" value="PHEROMONE-REGULATED MEMBRANE PROTEIN 10"/>
    <property type="match status" value="1"/>
</dbReference>
<dbReference type="PANTHER" id="PTHR31082:SF4">
    <property type="entry name" value="PHEROMONE-REGULATED MEMBRANE PROTEIN 10"/>
    <property type="match status" value="1"/>
</dbReference>
<feature type="transmembrane region" description="Helical" evidence="2">
    <location>
        <begin position="12"/>
        <end position="33"/>
    </location>
</feature>
<organism evidence="4 5">
    <name type="scientific">Microlunatus aurantiacus</name>
    <dbReference type="NCBI Taxonomy" id="446786"/>
    <lineage>
        <taxon>Bacteria</taxon>
        <taxon>Bacillati</taxon>
        <taxon>Actinomycetota</taxon>
        <taxon>Actinomycetes</taxon>
        <taxon>Propionibacteriales</taxon>
        <taxon>Propionibacteriaceae</taxon>
        <taxon>Microlunatus</taxon>
    </lineage>
</organism>
<keyword evidence="2" id="KW-0472">Membrane</keyword>
<feature type="transmembrane region" description="Helical" evidence="2">
    <location>
        <begin position="192"/>
        <end position="210"/>
    </location>
</feature>
<feature type="transmembrane region" description="Helical" evidence="2">
    <location>
        <begin position="319"/>
        <end position="338"/>
    </location>
</feature>
<dbReference type="Pfam" id="PF06738">
    <property type="entry name" value="ThrE"/>
    <property type="match status" value="1"/>
</dbReference>
<evidence type="ECO:0000256" key="2">
    <source>
        <dbReference type="SAM" id="Phobius"/>
    </source>
</evidence>
<dbReference type="Proteomes" id="UP001500051">
    <property type="component" value="Unassembled WGS sequence"/>
</dbReference>
<feature type="transmembrane region" description="Helical" evidence="2">
    <location>
        <begin position="217"/>
        <end position="237"/>
    </location>
</feature>
<protein>
    <submittedName>
        <fullName evidence="4">Threonine/serine exporter family protein</fullName>
    </submittedName>
</protein>
<comment type="similarity">
    <text evidence="1">Belongs to the ThrE exporter (TC 2.A.79) family.</text>
</comment>
<keyword evidence="5" id="KW-1185">Reference proteome</keyword>
<reference evidence="5" key="1">
    <citation type="journal article" date="2019" name="Int. J. Syst. Evol. Microbiol.">
        <title>The Global Catalogue of Microorganisms (GCM) 10K type strain sequencing project: providing services to taxonomists for standard genome sequencing and annotation.</title>
        <authorList>
            <consortium name="The Broad Institute Genomics Platform"/>
            <consortium name="The Broad Institute Genome Sequencing Center for Infectious Disease"/>
            <person name="Wu L."/>
            <person name="Ma J."/>
        </authorList>
    </citation>
    <scope>NUCLEOTIDE SEQUENCE [LARGE SCALE GENOMIC DNA]</scope>
    <source>
        <strain evidence="5">JCM 16548</strain>
    </source>
</reference>
<evidence type="ECO:0000259" key="3">
    <source>
        <dbReference type="Pfam" id="PF06738"/>
    </source>
</evidence>
<gene>
    <name evidence="4" type="ORF">GCM10022204_37140</name>
</gene>
<feature type="transmembrane region" description="Helical" evidence="2">
    <location>
        <begin position="166"/>
        <end position="186"/>
    </location>
</feature>
<dbReference type="InterPro" id="IPR051361">
    <property type="entry name" value="ThrE/Ser_Exporter"/>
</dbReference>
<dbReference type="EMBL" id="BAAAYX010000020">
    <property type="protein sequence ID" value="GAA3714558.1"/>
    <property type="molecule type" value="Genomic_DNA"/>
</dbReference>
<evidence type="ECO:0000313" key="5">
    <source>
        <dbReference type="Proteomes" id="UP001500051"/>
    </source>
</evidence>
<accession>A0ABP7EAU7</accession>
<feature type="transmembrane region" description="Helical" evidence="2">
    <location>
        <begin position="249"/>
        <end position="267"/>
    </location>
</feature>
<feature type="transmembrane region" description="Helical" evidence="2">
    <location>
        <begin position="288"/>
        <end position="307"/>
    </location>
</feature>
<feature type="transmembrane region" description="Helical" evidence="2">
    <location>
        <begin position="345"/>
        <end position="362"/>
    </location>
</feature>
<comment type="caution">
    <text evidence="4">The sequence shown here is derived from an EMBL/GenBank/DDBJ whole genome shotgun (WGS) entry which is preliminary data.</text>
</comment>
<name>A0ABP7EAU7_9ACTN</name>
<feature type="transmembrane region" description="Helical" evidence="2">
    <location>
        <begin position="397"/>
        <end position="419"/>
    </location>
</feature>
<dbReference type="InterPro" id="IPR010619">
    <property type="entry name" value="ThrE-like_N"/>
</dbReference>